<gene>
    <name evidence="1" type="ORF">EYW49_15960</name>
</gene>
<accession>A0A4Q9VK55</accession>
<name>A0A4Q9VK55_9HYPH</name>
<dbReference type="InterPro" id="IPR031723">
    <property type="entry name" value="DMSP_lyase"/>
</dbReference>
<dbReference type="EMBL" id="SJFN01000025">
    <property type="protein sequence ID" value="TBW35519.1"/>
    <property type="molecule type" value="Genomic_DNA"/>
</dbReference>
<protein>
    <submittedName>
        <fullName evidence="1">Uncharacterized protein</fullName>
    </submittedName>
</protein>
<dbReference type="Pfam" id="PF16867">
    <property type="entry name" value="DMSP_lyase"/>
    <property type="match status" value="1"/>
</dbReference>
<comment type="caution">
    <text evidence="1">The sequence shown here is derived from an EMBL/GenBank/DDBJ whole genome shotgun (WGS) entry which is preliminary data.</text>
</comment>
<dbReference type="GO" id="GO:0047869">
    <property type="term" value="F:dimethylpropiothetin dethiomethylase activity"/>
    <property type="evidence" value="ECO:0007669"/>
    <property type="project" value="InterPro"/>
</dbReference>
<sequence>MTAIVAADDLRRLLAALRRRVAPRPGEAPTIAAERHRVAAALDRLDGRVTPQPATGHPLTRFLPAALALAAELDPDLAAALTVVGDGLPWRYGYDRRADRAGLESSMGWAEIVGPLAPFVSDEVCLGLTLIGPETDYPAHRHPAVELYDVVTGHPVWHVADAVLRPEPGEAILHGRGVVHAMRARAEPLLAVYSWTGDVVSPSVWADD</sequence>
<keyword evidence="2" id="KW-1185">Reference proteome</keyword>
<evidence type="ECO:0000313" key="1">
    <source>
        <dbReference type="EMBL" id="TBW35519.1"/>
    </source>
</evidence>
<proteinExistence type="predicted"/>
<dbReference type="SUPFAM" id="SSF51182">
    <property type="entry name" value="RmlC-like cupins"/>
    <property type="match status" value="1"/>
</dbReference>
<organism evidence="1 2">
    <name type="scientific">Siculibacillus lacustris</name>
    <dbReference type="NCBI Taxonomy" id="1549641"/>
    <lineage>
        <taxon>Bacteria</taxon>
        <taxon>Pseudomonadati</taxon>
        <taxon>Pseudomonadota</taxon>
        <taxon>Alphaproteobacteria</taxon>
        <taxon>Hyphomicrobiales</taxon>
        <taxon>Ancalomicrobiaceae</taxon>
        <taxon>Siculibacillus</taxon>
    </lineage>
</organism>
<dbReference type="AlphaFoldDB" id="A0A4Q9VK55"/>
<reference evidence="1 2" key="1">
    <citation type="submission" date="2019-02" db="EMBL/GenBank/DDBJ databases">
        <title>Siculibacillus lacustris gen. nov., sp. nov., a new rosette-forming bacterium isolated from a freshwater crater lake (Lake St. Ana, Romania).</title>
        <authorList>
            <person name="Felfoldi T."/>
            <person name="Marton Z."/>
            <person name="Szabo A."/>
            <person name="Mentes A."/>
            <person name="Boka K."/>
            <person name="Marialigeti K."/>
            <person name="Mathe I."/>
            <person name="Koncz M."/>
            <person name="Schumann P."/>
            <person name="Toth E."/>
        </authorList>
    </citation>
    <scope>NUCLEOTIDE SEQUENCE [LARGE SCALE GENOMIC DNA]</scope>
    <source>
        <strain evidence="1 2">SA-279</strain>
    </source>
</reference>
<dbReference type="Gene3D" id="2.60.120.10">
    <property type="entry name" value="Jelly Rolls"/>
    <property type="match status" value="1"/>
</dbReference>
<dbReference type="InterPro" id="IPR014710">
    <property type="entry name" value="RmlC-like_jellyroll"/>
</dbReference>
<dbReference type="OrthoDB" id="9083851at2"/>
<dbReference type="RefSeq" id="WP_131310621.1">
    <property type="nucleotide sequence ID" value="NZ_SJFN01000025.1"/>
</dbReference>
<dbReference type="Proteomes" id="UP000292781">
    <property type="component" value="Unassembled WGS sequence"/>
</dbReference>
<evidence type="ECO:0000313" key="2">
    <source>
        <dbReference type="Proteomes" id="UP000292781"/>
    </source>
</evidence>
<dbReference type="InterPro" id="IPR011051">
    <property type="entry name" value="RmlC_Cupin_sf"/>
</dbReference>